<dbReference type="PRINTS" id="PR00385">
    <property type="entry name" value="P450"/>
</dbReference>
<dbReference type="AlphaFoldDB" id="A0A8H5SQ20"/>
<keyword evidence="6 8" id="KW-0408">Iron</keyword>
<dbReference type="InterPro" id="IPR017972">
    <property type="entry name" value="Cyt_P450_CS"/>
</dbReference>
<dbReference type="GO" id="GO:0020037">
    <property type="term" value="F:heme binding"/>
    <property type="evidence" value="ECO:0007669"/>
    <property type="project" value="InterPro"/>
</dbReference>
<evidence type="ECO:0000256" key="1">
    <source>
        <dbReference type="ARBA" id="ARBA00001971"/>
    </source>
</evidence>
<keyword evidence="5 9" id="KW-0560">Oxidoreductase</keyword>
<name>A0A8H5SQ20_FUSHE</name>
<comment type="cofactor">
    <cofactor evidence="1 8">
        <name>heme</name>
        <dbReference type="ChEBI" id="CHEBI:30413"/>
    </cofactor>
</comment>
<dbReference type="Proteomes" id="UP000567885">
    <property type="component" value="Unassembled WGS sequence"/>
</dbReference>
<dbReference type="InterPro" id="IPR002403">
    <property type="entry name" value="Cyt_P450_E_grp-IV"/>
</dbReference>
<accession>A0A8H5SQ20</accession>
<organism evidence="11 12">
    <name type="scientific">Fusarium heterosporum</name>
    <dbReference type="NCBI Taxonomy" id="42747"/>
    <lineage>
        <taxon>Eukaryota</taxon>
        <taxon>Fungi</taxon>
        <taxon>Dikarya</taxon>
        <taxon>Ascomycota</taxon>
        <taxon>Pezizomycotina</taxon>
        <taxon>Sordariomycetes</taxon>
        <taxon>Hypocreomycetidae</taxon>
        <taxon>Hypocreales</taxon>
        <taxon>Nectriaceae</taxon>
        <taxon>Fusarium</taxon>
        <taxon>Fusarium heterosporum species complex</taxon>
    </lineage>
</organism>
<keyword evidence="10" id="KW-0472">Membrane</keyword>
<feature type="transmembrane region" description="Helical" evidence="10">
    <location>
        <begin position="14"/>
        <end position="33"/>
    </location>
</feature>
<keyword evidence="3 8" id="KW-0349">Heme</keyword>
<dbReference type="PANTHER" id="PTHR46206:SF2">
    <property type="entry name" value="CYTOCHROME P450 MONOOXYGENASE AUSG-RELATED"/>
    <property type="match status" value="1"/>
</dbReference>
<dbReference type="InterPro" id="IPR036396">
    <property type="entry name" value="Cyt_P450_sf"/>
</dbReference>
<dbReference type="PRINTS" id="PR00465">
    <property type="entry name" value="EP450IV"/>
</dbReference>
<gene>
    <name evidence="11" type="ORF">FHETE_10278</name>
</gene>
<keyword evidence="7 9" id="KW-0503">Monooxygenase</keyword>
<dbReference type="GO" id="GO:0004497">
    <property type="term" value="F:monooxygenase activity"/>
    <property type="evidence" value="ECO:0007669"/>
    <property type="project" value="UniProtKB-KW"/>
</dbReference>
<evidence type="ECO:0000256" key="4">
    <source>
        <dbReference type="ARBA" id="ARBA00022723"/>
    </source>
</evidence>
<evidence type="ECO:0000256" key="9">
    <source>
        <dbReference type="RuleBase" id="RU000461"/>
    </source>
</evidence>
<keyword evidence="4 8" id="KW-0479">Metal-binding</keyword>
<comment type="similarity">
    <text evidence="2 9">Belongs to the cytochrome P450 family.</text>
</comment>
<keyword evidence="12" id="KW-1185">Reference proteome</keyword>
<dbReference type="PROSITE" id="PS00086">
    <property type="entry name" value="CYTOCHROME_P450"/>
    <property type="match status" value="1"/>
</dbReference>
<dbReference type="GO" id="GO:0016705">
    <property type="term" value="F:oxidoreductase activity, acting on paired donors, with incorporation or reduction of molecular oxygen"/>
    <property type="evidence" value="ECO:0007669"/>
    <property type="project" value="InterPro"/>
</dbReference>
<dbReference type="EMBL" id="JAAGWQ010000271">
    <property type="protein sequence ID" value="KAF5657715.1"/>
    <property type="molecule type" value="Genomic_DNA"/>
</dbReference>
<dbReference type="GO" id="GO:0005506">
    <property type="term" value="F:iron ion binding"/>
    <property type="evidence" value="ECO:0007669"/>
    <property type="project" value="InterPro"/>
</dbReference>
<protein>
    <submittedName>
        <fullName evidence="11">Putative cytochrome P450 monooxygenase (LovA)</fullName>
    </submittedName>
</protein>
<evidence type="ECO:0000256" key="3">
    <source>
        <dbReference type="ARBA" id="ARBA00022617"/>
    </source>
</evidence>
<evidence type="ECO:0000256" key="6">
    <source>
        <dbReference type="ARBA" id="ARBA00023004"/>
    </source>
</evidence>
<evidence type="ECO:0000256" key="5">
    <source>
        <dbReference type="ARBA" id="ARBA00023002"/>
    </source>
</evidence>
<evidence type="ECO:0000256" key="10">
    <source>
        <dbReference type="SAM" id="Phobius"/>
    </source>
</evidence>
<evidence type="ECO:0000313" key="11">
    <source>
        <dbReference type="EMBL" id="KAF5657715.1"/>
    </source>
</evidence>
<dbReference type="SUPFAM" id="SSF48264">
    <property type="entry name" value="Cytochrome P450"/>
    <property type="match status" value="1"/>
</dbReference>
<dbReference type="CDD" id="cd11041">
    <property type="entry name" value="CYP503A1-like"/>
    <property type="match status" value="1"/>
</dbReference>
<dbReference type="Pfam" id="PF00067">
    <property type="entry name" value="p450"/>
    <property type="match status" value="1"/>
</dbReference>
<feature type="binding site" description="axial binding residue" evidence="8">
    <location>
        <position position="446"/>
    </location>
    <ligand>
        <name>heme</name>
        <dbReference type="ChEBI" id="CHEBI:30413"/>
    </ligand>
    <ligandPart>
        <name>Fe</name>
        <dbReference type="ChEBI" id="CHEBI:18248"/>
    </ligandPart>
</feature>
<dbReference type="Gene3D" id="1.10.630.10">
    <property type="entry name" value="Cytochrome P450"/>
    <property type="match status" value="1"/>
</dbReference>
<dbReference type="PANTHER" id="PTHR46206">
    <property type="entry name" value="CYTOCHROME P450"/>
    <property type="match status" value="1"/>
</dbReference>
<dbReference type="OrthoDB" id="1844152at2759"/>
<keyword evidence="10" id="KW-1133">Transmembrane helix</keyword>
<evidence type="ECO:0000256" key="8">
    <source>
        <dbReference type="PIRSR" id="PIRSR602403-1"/>
    </source>
</evidence>
<sequence>MATLLDTVLDNPQYAVLSAISLIAILFANYTVFAQDDKYPVLNPKKPFEWTNTRVVKDFAENSRSLLTHARSVYGDRPYRAYTEFGKVLVIPPSWVDALRSNKKLNFRVPVQDDSHEYISGFGPFGFHPNMPTVVTKYITKALARMAGPLSEEASLAIRDCLTDSPDWHAIKPQAEIIHVVSRVSSRIFMGKELCRDKNWTKASSDYTMLAFALTGYVRTWPRWLRPYVHWFLPPCWELRKKLNEARQCLKPHIERRNAIKQKALEEGKPCPFDDSIEWFEKEYDSKYDPASEQISISIVAYHTTSDLVCETLFNISQHPEVLEALREEIVTVLSQEGGMTKAALYNLKLMDSVVKESQRLRPILLGAFRRMALADVTLPNGDILKKGDRVIGETTHMWSSEYYDNALEFDAYRYVKMRQTGDDKKAHLVSTSADHLGFGHGVHACPGRFFAANEIKILLCHLLLKYDWKLPEGTEPKPIHSAWKLLGDPSANLLLRRRTEELDIDSFST</sequence>
<dbReference type="InterPro" id="IPR001128">
    <property type="entry name" value="Cyt_P450"/>
</dbReference>
<reference evidence="11 12" key="1">
    <citation type="submission" date="2020-05" db="EMBL/GenBank/DDBJ databases">
        <title>Identification and distribution of gene clusters putatively required for synthesis of sphingolipid metabolism inhibitors in phylogenetically diverse species of the filamentous fungus Fusarium.</title>
        <authorList>
            <person name="Kim H.-S."/>
            <person name="Busman M."/>
            <person name="Brown D.W."/>
            <person name="Divon H."/>
            <person name="Uhlig S."/>
            <person name="Proctor R.H."/>
        </authorList>
    </citation>
    <scope>NUCLEOTIDE SEQUENCE [LARGE SCALE GENOMIC DNA]</scope>
    <source>
        <strain evidence="11 12">NRRL 20693</strain>
    </source>
</reference>
<evidence type="ECO:0000256" key="7">
    <source>
        <dbReference type="ARBA" id="ARBA00023033"/>
    </source>
</evidence>
<proteinExistence type="inferred from homology"/>
<keyword evidence="10" id="KW-0812">Transmembrane</keyword>
<evidence type="ECO:0000313" key="12">
    <source>
        <dbReference type="Proteomes" id="UP000567885"/>
    </source>
</evidence>
<comment type="caution">
    <text evidence="11">The sequence shown here is derived from an EMBL/GenBank/DDBJ whole genome shotgun (WGS) entry which is preliminary data.</text>
</comment>
<evidence type="ECO:0000256" key="2">
    <source>
        <dbReference type="ARBA" id="ARBA00010617"/>
    </source>
</evidence>